<dbReference type="PANTHER" id="PTHR31684">
    <property type="entry name" value="COILED-COIL DOMAIN-CONTAINING PROTEIN 43"/>
    <property type="match status" value="1"/>
</dbReference>
<evidence type="ECO:0000313" key="2">
    <source>
        <dbReference type="EMBL" id="WVN89166.1"/>
    </source>
</evidence>
<sequence>MPVTSPEPESSEQALERFVARQLEGLSLSAHQDDVVMIARFVEEEGIEPEEKIEGIKSMLDDIVDSNAIPKEYIDGILSKIVDEQKRLKQLDLERQAAKEEATCEPPAEKDKQTSKDILATLTSEELAAVKRQTLLRQYGYVDADENELNSLFVVSRGDAPPRGSKKVEDEKKHQAEERKKLIEEALKRDGKRKQKKNEEVDLLAPNLNKEKAHHVMAMQREAQKMASQQKKDRDRAALEKQRADQARAKAEKQKKAAKQERRA</sequence>
<dbReference type="AlphaFoldDB" id="A0A1E3IIJ1"/>
<protein>
    <submittedName>
        <fullName evidence="2">Uncharacterized protein</fullName>
    </submittedName>
</protein>
<dbReference type="EMBL" id="CP143788">
    <property type="protein sequence ID" value="WVN89166.1"/>
    <property type="molecule type" value="Genomic_DNA"/>
</dbReference>
<evidence type="ECO:0000313" key="3">
    <source>
        <dbReference type="Proteomes" id="UP000094043"/>
    </source>
</evidence>
<dbReference type="KEGG" id="cdep:91088592"/>
<keyword evidence="3" id="KW-1185">Reference proteome</keyword>
<dbReference type="InterPro" id="IPR037666">
    <property type="entry name" value="CCDC43"/>
</dbReference>
<feature type="region of interest" description="Disordered" evidence="1">
    <location>
        <begin position="96"/>
        <end position="115"/>
    </location>
</feature>
<feature type="region of interest" description="Disordered" evidence="1">
    <location>
        <begin position="153"/>
        <end position="264"/>
    </location>
</feature>
<dbReference type="PANTHER" id="PTHR31684:SF2">
    <property type="entry name" value="COILED-COIL DOMAIN-CONTAINING PROTEIN 43"/>
    <property type="match status" value="1"/>
</dbReference>
<dbReference type="VEuPathDB" id="FungiDB:L203_03318"/>
<dbReference type="GeneID" id="91088592"/>
<feature type="compositionally biased region" description="Basic and acidic residues" evidence="1">
    <location>
        <begin position="230"/>
        <end position="264"/>
    </location>
</feature>
<reference evidence="2" key="3">
    <citation type="submission" date="2024-01" db="EMBL/GenBank/DDBJ databases">
        <authorList>
            <person name="Coelho M.A."/>
            <person name="David-Palma M."/>
            <person name="Shea T."/>
            <person name="Sun S."/>
            <person name="Cuomo C.A."/>
            <person name="Heitman J."/>
        </authorList>
    </citation>
    <scope>NUCLEOTIDE SEQUENCE</scope>
    <source>
        <strain evidence="2">CBS 7841</strain>
    </source>
</reference>
<reference evidence="2" key="2">
    <citation type="journal article" date="2022" name="Elife">
        <title>Obligate sexual reproduction of a homothallic fungus closely related to the Cryptococcus pathogenic species complex.</title>
        <authorList>
            <person name="Passer A.R."/>
            <person name="Clancey S.A."/>
            <person name="Shea T."/>
            <person name="David-Palma M."/>
            <person name="Averette A.F."/>
            <person name="Boekhout T."/>
            <person name="Porcel B.M."/>
            <person name="Nowrousian M."/>
            <person name="Cuomo C.A."/>
            <person name="Sun S."/>
            <person name="Heitman J."/>
            <person name="Coelho M.A."/>
        </authorList>
    </citation>
    <scope>NUCLEOTIDE SEQUENCE</scope>
    <source>
        <strain evidence="2">CBS 7841</strain>
    </source>
</reference>
<feature type="compositionally biased region" description="Basic and acidic residues" evidence="1">
    <location>
        <begin position="166"/>
        <end position="189"/>
    </location>
</feature>
<dbReference type="OrthoDB" id="2592902at2759"/>
<gene>
    <name evidence="2" type="ORF">L203_104382</name>
</gene>
<proteinExistence type="predicted"/>
<organism evidence="2 3">
    <name type="scientific">Cryptococcus depauperatus CBS 7841</name>
    <dbReference type="NCBI Taxonomy" id="1295531"/>
    <lineage>
        <taxon>Eukaryota</taxon>
        <taxon>Fungi</taxon>
        <taxon>Dikarya</taxon>
        <taxon>Basidiomycota</taxon>
        <taxon>Agaricomycotina</taxon>
        <taxon>Tremellomycetes</taxon>
        <taxon>Tremellales</taxon>
        <taxon>Cryptococcaceae</taxon>
        <taxon>Cryptococcus</taxon>
    </lineage>
</organism>
<reference evidence="2" key="1">
    <citation type="submission" date="2016-06" db="EMBL/GenBank/DDBJ databases">
        <authorList>
            <person name="Cuomo C."/>
            <person name="Litvintseva A."/>
            <person name="Heitman J."/>
            <person name="Chen Y."/>
            <person name="Sun S."/>
            <person name="Springer D."/>
            <person name="Dromer F."/>
            <person name="Young S."/>
            <person name="Zeng Q."/>
            <person name="Chapman S."/>
            <person name="Gujja S."/>
            <person name="Saif S."/>
            <person name="Birren B."/>
        </authorList>
    </citation>
    <scope>NUCLEOTIDE SEQUENCE</scope>
    <source>
        <strain evidence="2">CBS 7841</strain>
    </source>
</reference>
<name>A0A1E3IIJ1_9TREE</name>
<dbReference type="Proteomes" id="UP000094043">
    <property type="component" value="Chromosome 5"/>
</dbReference>
<dbReference type="RefSeq" id="XP_066069866.1">
    <property type="nucleotide sequence ID" value="XM_066213769.1"/>
</dbReference>
<evidence type="ECO:0000256" key="1">
    <source>
        <dbReference type="SAM" id="MobiDB-lite"/>
    </source>
</evidence>
<accession>A0A1E3IIJ1</accession>